<evidence type="ECO:0000313" key="2">
    <source>
        <dbReference type="EMBL" id="MBX31505.1"/>
    </source>
</evidence>
<protein>
    <submittedName>
        <fullName evidence="2">Uncharacterized protein</fullName>
    </submittedName>
</protein>
<keyword evidence="1" id="KW-0812">Transmembrane</keyword>
<organism evidence="2">
    <name type="scientific">Rhizophora mucronata</name>
    <name type="common">Asiatic mangrove</name>
    <dbReference type="NCBI Taxonomy" id="61149"/>
    <lineage>
        <taxon>Eukaryota</taxon>
        <taxon>Viridiplantae</taxon>
        <taxon>Streptophyta</taxon>
        <taxon>Embryophyta</taxon>
        <taxon>Tracheophyta</taxon>
        <taxon>Spermatophyta</taxon>
        <taxon>Magnoliopsida</taxon>
        <taxon>eudicotyledons</taxon>
        <taxon>Gunneridae</taxon>
        <taxon>Pentapetalae</taxon>
        <taxon>rosids</taxon>
        <taxon>fabids</taxon>
        <taxon>Malpighiales</taxon>
        <taxon>Rhizophoraceae</taxon>
        <taxon>Rhizophora</taxon>
    </lineage>
</organism>
<dbReference type="EMBL" id="GGEC01051021">
    <property type="protein sequence ID" value="MBX31505.1"/>
    <property type="molecule type" value="Transcribed_RNA"/>
</dbReference>
<name>A0A2P2MMN2_RHIMU</name>
<keyword evidence="1" id="KW-1133">Transmembrane helix</keyword>
<dbReference type="AlphaFoldDB" id="A0A2P2MMN2"/>
<feature type="transmembrane region" description="Helical" evidence="1">
    <location>
        <begin position="12"/>
        <end position="31"/>
    </location>
</feature>
<reference evidence="2" key="1">
    <citation type="submission" date="2018-02" db="EMBL/GenBank/DDBJ databases">
        <title>Rhizophora mucronata_Transcriptome.</title>
        <authorList>
            <person name="Meera S.P."/>
            <person name="Sreeshan A."/>
            <person name="Augustine A."/>
        </authorList>
    </citation>
    <scope>NUCLEOTIDE SEQUENCE</scope>
    <source>
        <tissue evidence="2">Leaf</tissue>
    </source>
</reference>
<sequence length="76" mass="8948">MSYYTNRLAGKNRYFFFFSFYFLPLQSWLFWIQTNALQTLDPPHCPIKPHSKQGSKAPHIYHQSCDNIAAESKICC</sequence>
<evidence type="ECO:0000256" key="1">
    <source>
        <dbReference type="SAM" id="Phobius"/>
    </source>
</evidence>
<accession>A0A2P2MMN2</accession>
<proteinExistence type="predicted"/>
<keyword evidence="1" id="KW-0472">Membrane</keyword>